<keyword evidence="6" id="KW-1185">Reference proteome</keyword>
<dbReference type="OrthoDB" id="8434698at2"/>
<dbReference type="PANTHER" id="PTHR43095">
    <property type="entry name" value="SUGAR KINASE"/>
    <property type="match status" value="1"/>
</dbReference>
<keyword evidence="2" id="KW-0808">Transferase</keyword>
<evidence type="ECO:0000313" key="5">
    <source>
        <dbReference type="EMBL" id="SDI89341.1"/>
    </source>
</evidence>
<dbReference type="InterPro" id="IPR050406">
    <property type="entry name" value="FGGY_Carb_Kinase"/>
</dbReference>
<evidence type="ECO:0000256" key="1">
    <source>
        <dbReference type="ARBA" id="ARBA00009156"/>
    </source>
</evidence>
<comment type="similarity">
    <text evidence="1">Belongs to the FGGY kinase family.</text>
</comment>
<dbReference type="Pfam" id="PF00370">
    <property type="entry name" value="FGGY_N"/>
    <property type="match status" value="1"/>
</dbReference>
<dbReference type="AlphaFoldDB" id="A0A1G8P9V3"/>
<feature type="domain" description="Carbohydrate kinase FGGY N-terminal" evidence="4">
    <location>
        <begin position="4"/>
        <end position="234"/>
    </location>
</feature>
<evidence type="ECO:0000256" key="2">
    <source>
        <dbReference type="ARBA" id="ARBA00022679"/>
    </source>
</evidence>
<evidence type="ECO:0000313" key="6">
    <source>
        <dbReference type="Proteomes" id="UP000199050"/>
    </source>
</evidence>
<dbReference type="EMBL" id="FNDX01000009">
    <property type="protein sequence ID" value="SDI89341.1"/>
    <property type="molecule type" value="Genomic_DNA"/>
</dbReference>
<dbReference type="Gene3D" id="3.30.420.40">
    <property type="match status" value="2"/>
</dbReference>
<dbReference type="InterPro" id="IPR018484">
    <property type="entry name" value="FGGY_N"/>
</dbReference>
<protein>
    <submittedName>
        <fullName evidence="5">Sedoheptulokinase</fullName>
    </submittedName>
</protein>
<reference evidence="6" key="1">
    <citation type="submission" date="2016-10" db="EMBL/GenBank/DDBJ databases">
        <authorList>
            <person name="Varghese N."/>
            <person name="Submissions S."/>
        </authorList>
    </citation>
    <scope>NUCLEOTIDE SEQUENCE [LARGE SCALE GENOMIC DNA]</scope>
    <source>
        <strain evidence="6">CGMCC 1.11012</strain>
    </source>
</reference>
<organism evidence="5 6">
    <name type="scientific">Paenibacillus typhae</name>
    <dbReference type="NCBI Taxonomy" id="1174501"/>
    <lineage>
        <taxon>Bacteria</taxon>
        <taxon>Bacillati</taxon>
        <taxon>Bacillota</taxon>
        <taxon>Bacilli</taxon>
        <taxon>Bacillales</taxon>
        <taxon>Paenibacillaceae</taxon>
        <taxon>Paenibacillus</taxon>
    </lineage>
</organism>
<evidence type="ECO:0000259" key="4">
    <source>
        <dbReference type="Pfam" id="PF00370"/>
    </source>
</evidence>
<proteinExistence type="inferred from homology"/>
<dbReference type="GO" id="GO:0005975">
    <property type="term" value="P:carbohydrate metabolic process"/>
    <property type="evidence" value="ECO:0007669"/>
    <property type="project" value="InterPro"/>
</dbReference>
<evidence type="ECO:0000256" key="3">
    <source>
        <dbReference type="ARBA" id="ARBA00022777"/>
    </source>
</evidence>
<keyword evidence="3 5" id="KW-0418">Kinase</keyword>
<accession>A0A1G8P9V3</accession>
<dbReference type="InterPro" id="IPR000577">
    <property type="entry name" value="Carb_kinase_FGGY"/>
</dbReference>
<dbReference type="GO" id="GO:0016301">
    <property type="term" value="F:kinase activity"/>
    <property type="evidence" value="ECO:0007669"/>
    <property type="project" value="UniProtKB-KW"/>
</dbReference>
<dbReference type="PANTHER" id="PTHR43095:SF5">
    <property type="entry name" value="XYLULOSE KINASE"/>
    <property type="match status" value="1"/>
</dbReference>
<dbReference type="PIRSF" id="PIRSF000538">
    <property type="entry name" value="GlpK"/>
    <property type="match status" value="1"/>
</dbReference>
<dbReference type="SUPFAM" id="SSF53067">
    <property type="entry name" value="Actin-like ATPase domain"/>
    <property type="match status" value="2"/>
</dbReference>
<dbReference type="RefSeq" id="WP_090714113.1">
    <property type="nucleotide sequence ID" value="NZ_CBCSKY010000045.1"/>
</dbReference>
<dbReference type="InterPro" id="IPR043129">
    <property type="entry name" value="ATPase_NBD"/>
</dbReference>
<name>A0A1G8P9V3_9BACL</name>
<dbReference type="CDD" id="cd07777">
    <property type="entry name" value="ASKHA_NBD_FGGY_SHK"/>
    <property type="match status" value="1"/>
</dbReference>
<dbReference type="Proteomes" id="UP000199050">
    <property type="component" value="Unassembled WGS sequence"/>
</dbReference>
<gene>
    <name evidence="5" type="ORF">SAMN05216192_109141</name>
</gene>
<dbReference type="STRING" id="1174501.SAMN05216192_109141"/>
<sequence>MKFIGLDIGTTSITGLVYSLEHKMVLCSITEECDTTVTGAHQEWEKLQDPEVICETIGRMLEELLQTEEDVIGIGLTGQMHGIVYIDDHGQHVSPLYTWQDGRAALPCGDGITYAEKLGMLTGYSIPPGYGLATHYYNLQQKLVPAGASSFCTIADYVALRLTGGIMPVVDATQAAAIGGYSFTLEDFDYAAIGRAGIAAEILPKVVPSGTLVGHTQGGLPVYCSLGDNQASFLGSVPSPEQSVLINIGTGSQLSALLPDGVYNIEGMETRPFPGGGRLAVGAALSGGKAYALLEQFYRDVISSYTGEEPGEMYSFMERLLHSAEPSVQDLTVSPRFLGTRARPELRGSINRISLANFTPANLTHGFLQGMVEELYTFYEALIRVKANPYTFIIGSGNALRLNPVLCKKVGKAFGLPFAFSLSIEEAAVGAALSAAAGGGLIAGFREAGQYIGVDQPE</sequence>